<feature type="region of interest" description="Disordered" evidence="1">
    <location>
        <begin position="1"/>
        <end position="115"/>
    </location>
</feature>
<accession>A0A319CRK1</accession>
<name>A0A319CRK1_9EURO</name>
<dbReference type="EMBL" id="KZ826156">
    <property type="protein sequence ID" value="PYH87884.1"/>
    <property type="molecule type" value="Genomic_DNA"/>
</dbReference>
<feature type="compositionally biased region" description="Basic and acidic residues" evidence="1">
    <location>
        <begin position="51"/>
        <end position="61"/>
    </location>
</feature>
<feature type="compositionally biased region" description="Low complexity" evidence="1">
    <location>
        <begin position="166"/>
        <end position="178"/>
    </location>
</feature>
<evidence type="ECO:0000256" key="1">
    <source>
        <dbReference type="SAM" id="MobiDB-lite"/>
    </source>
</evidence>
<dbReference type="VEuPathDB" id="FungiDB:BO71DRAFT_404292"/>
<feature type="compositionally biased region" description="Polar residues" evidence="1">
    <location>
        <begin position="297"/>
        <end position="311"/>
    </location>
</feature>
<evidence type="ECO:0000313" key="3">
    <source>
        <dbReference type="Proteomes" id="UP000247810"/>
    </source>
</evidence>
<sequence length="311" mass="33083">MNPESEIPTSPVDEQQFRGHPDTEAPFVTEKVDDDLTETETPGPGPAGTEEANRPSDESAEKSVGPNMELGKLGSEKAMEVAEDSSEPAAGGKFENGNQVVHTLPDEPKAGMSISGFSEAVSPENIQNEAETDITAYSTKPTPDLASEAANETIEDKPEELVVGVTEPTAPEEPLLEPQEQEGDKTVTGTEPTEAITNKESHELVEGAYMPALSEKASEFNQETELVKPEDAPINIEPVTEAIGNGSQEPAAEQPEDANADTLAQPSSKKKKKKDKKKKNGKSIDLGNQEPEPSLGKESSTPEQQTVEGAP</sequence>
<gene>
    <name evidence="2" type="ORF">BO71DRAFT_404292</name>
</gene>
<dbReference type="Proteomes" id="UP000247810">
    <property type="component" value="Unassembled WGS sequence"/>
</dbReference>
<feature type="compositionally biased region" description="Polar residues" evidence="1">
    <location>
        <begin position="187"/>
        <end position="196"/>
    </location>
</feature>
<proteinExistence type="predicted"/>
<dbReference type="AlphaFoldDB" id="A0A319CRK1"/>
<feature type="non-terminal residue" evidence="2">
    <location>
        <position position="311"/>
    </location>
</feature>
<feature type="region of interest" description="Disordered" evidence="1">
    <location>
        <begin position="134"/>
        <end position="311"/>
    </location>
</feature>
<keyword evidence="3" id="KW-1185">Reference proteome</keyword>
<feature type="compositionally biased region" description="Basic residues" evidence="1">
    <location>
        <begin position="268"/>
        <end position="281"/>
    </location>
</feature>
<dbReference type="STRING" id="1448320.A0A319CRK1"/>
<protein>
    <submittedName>
        <fullName evidence="2">Uncharacterized protein</fullName>
    </submittedName>
</protein>
<evidence type="ECO:0000313" key="2">
    <source>
        <dbReference type="EMBL" id="PYH87884.1"/>
    </source>
</evidence>
<reference evidence="2 3" key="1">
    <citation type="submission" date="2018-02" db="EMBL/GenBank/DDBJ databases">
        <title>The genomes of Aspergillus section Nigri reveals drivers in fungal speciation.</title>
        <authorList>
            <consortium name="DOE Joint Genome Institute"/>
            <person name="Vesth T.C."/>
            <person name="Nybo J."/>
            <person name="Theobald S."/>
            <person name="Brandl J."/>
            <person name="Frisvad J.C."/>
            <person name="Nielsen K.F."/>
            <person name="Lyhne E.K."/>
            <person name="Kogle M.E."/>
            <person name="Kuo A."/>
            <person name="Riley R."/>
            <person name="Clum A."/>
            <person name="Nolan M."/>
            <person name="Lipzen A."/>
            <person name="Salamov A."/>
            <person name="Henrissat B."/>
            <person name="Wiebenga A."/>
            <person name="De vries R.P."/>
            <person name="Grigoriev I.V."/>
            <person name="Mortensen U.H."/>
            <person name="Andersen M.R."/>
            <person name="Baker S.E."/>
        </authorList>
    </citation>
    <scope>NUCLEOTIDE SEQUENCE [LARGE SCALE GENOMIC DNA]</scope>
    <source>
        <strain evidence="2 3">CBS 707.79</strain>
    </source>
</reference>
<organism evidence="2 3">
    <name type="scientific">Aspergillus ellipticus CBS 707.79</name>
    <dbReference type="NCBI Taxonomy" id="1448320"/>
    <lineage>
        <taxon>Eukaryota</taxon>
        <taxon>Fungi</taxon>
        <taxon>Dikarya</taxon>
        <taxon>Ascomycota</taxon>
        <taxon>Pezizomycotina</taxon>
        <taxon>Eurotiomycetes</taxon>
        <taxon>Eurotiomycetidae</taxon>
        <taxon>Eurotiales</taxon>
        <taxon>Aspergillaceae</taxon>
        <taxon>Aspergillus</taxon>
        <taxon>Aspergillus subgen. Circumdati</taxon>
    </lineage>
</organism>